<evidence type="ECO:0000259" key="1">
    <source>
        <dbReference type="PROSITE" id="PS51186"/>
    </source>
</evidence>
<feature type="domain" description="N-acetyltransferase" evidence="1">
    <location>
        <begin position="11"/>
        <end position="176"/>
    </location>
</feature>
<gene>
    <name evidence="2" type="ORF">SAMN04488695_101159</name>
</gene>
<accession>A0A1I4XSV1</accession>
<dbReference type="GO" id="GO:0016747">
    <property type="term" value="F:acyltransferase activity, transferring groups other than amino-acyl groups"/>
    <property type="evidence" value="ECO:0007669"/>
    <property type="project" value="InterPro"/>
</dbReference>
<organism evidence="2 3">
    <name type="scientific">Proteiniclasticum ruminis</name>
    <dbReference type="NCBI Taxonomy" id="398199"/>
    <lineage>
        <taxon>Bacteria</taxon>
        <taxon>Bacillati</taxon>
        <taxon>Bacillota</taxon>
        <taxon>Clostridia</taxon>
        <taxon>Eubacteriales</taxon>
        <taxon>Clostridiaceae</taxon>
        <taxon>Proteiniclasticum</taxon>
    </lineage>
</organism>
<dbReference type="InterPro" id="IPR016181">
    <property type="entry name" value="Acyl_CoA_acyltransferase"/>
</dbReference>
<reference evidence="2 3" key="1">
    <citation type="submission" date="2016-10" db="EMBL/GenBank/DDBJ databases">
        <authorList>
            <person name="de Groot N.N."/>
        </authorList>
    </citation>
    <scope>NUCLEOTIDE SEQUENCE [LARGE SCALE GENOMIC DNA]</scope>
    <source>
        <strain evidence="2 3">ML2</strain>
    </source>
</reference>
<dbReference type="EMBL" id="FOVK01000001">
    <property type="protein sequence ID" value="SFN28904.1"/>
    <property type="molecule type" value="Genomic_DNA"/>
</dbReference>
<evidence type="ECO:0000313" key="2">
    <source>
        <dbReference type="EMBL" id="SFN28904.1"/>
    </source>
</evidence>
<dbReference type="Pfam" id="PF00583">
    <property type="entry name" value="Acetyltransf_1"/>
    <property type="match status" value="1"/>
</dbReference>
<evidence type="ECO:0000313" key="3">
    <source>
        <dbReference type="Proteomes" id="UP000181899"/>
    </source>
</evidence>
<dbReference type="InterPro" id="IPR000182">
    <property type="entry name" value="GNAT_dom"/>
</dbReference>
<dbReference type="eggNOG" id="COG3981">
    <property type="taxonomic scope" value="Bacteria"/>
</dbReference>
<dbReference type="SUPFAM" id="SSF55729">
    <property type="entry name" value="Acyl-CoA N-acyltransferases (Nat)"/>
    <property type="match status" value="1"/>
</dbReference>
<dbReference type="PROSITE" id="PS51186">
    <property type="entry name" value="GNAT"/>
    <property type="match status" value="1"/>
</dbReference>
<protein>
    <submittedName>
        <fullName evidence="2">Predicted acetyltransferase</fullName>
    </submittedName>
</protein>
<dbReference type="PANTHER" id="PTHR39173">
    <property type="entry name" value="ACETYLTRANSFERASE"/>
    <property type="match status" value="1"/>
</dbReference>
<sequence length="176" mass="20230">MESRVRIIKLVEIKELDEQSYITYISTWKDRKEPLCPSSCDMAALNFSEWQKRELSLQNEATLPHGFVRAETLFLVEDNGYILGAVNLRYAMTEDLLRYGGHISFGIRPEEREKGYGFIIVKLALNRLRMNGILKALVTVKRSNKAAKNTIKKIGGTLENAYEENGQVIDRYWIAL</sequence>
<proteinExistence type="predicted"/>
<keyword evidence="2" id="KW-0808">Transferase</keyword>
<keyword evidence="3" id="KW-1185">Reference proteome</keyword>
<dbReference type="CDD" id="cd04301">
    <property type="entry name" value="NAT_SF"/>
    <property type="match status" value="1"/>
</dbReference>
<dbReference type="OrthoDB" id="9797989at2"/>
<dbReference type="PANTHER" id="PTHR39173:SF1">
    <property type="entry name" value="ACETYLTRANSFERASE"/>
    <property type="match status" value="1"/>
</dbReference>
<dbReference type="Proteomes" id="UP000181899">
    <property type="component" value="Unassembled WGS sequence"/>
</dbReference>
<name>A0A1I4XSV1_9CLOT</name>
<dbReference type="Gene3D" id="3.40.630.30">
    <property type="match status" value="1"/>
</dbReference>
<dbReference type="AlphaFoldDB" id="A0A1I4XSV1"/>